<dbReference type="EMBL" id="FPHP01000002">
    <property type="protein sequence ID" value="SFV74650.1"/>
    <property type="molecule type" value="Genomic_DNA"/>
</dbReference>
<sequence length="363" mass="43012">MATALKEIYNEQYIKLLSSYIVLEYKDFDVASFTLAVFEPKWSFKSLKERMRHISTTLHTFLPFSYKQSLEILQNVFLQMNEKKFALANMIFQDFVEVYGIQYFQISIEALRIFTVHSSSEFAVRVFILHYEDEMMQVLQEWAKDENEEIRRLASEGCRPRLPWAIALPRFQKDPSKILPILEILKQDPSLYVRKSVANNLNDISKDNPHIVKEIIRKWYGQNEKTDWILKHGARTLLKAGEREVLDMFGFVLRDDIILTAFSLPKSVMMGETLEFSFTLSSVKPLGKLRIEYKIDFKRQNKRYLSKVFQISQGIYKEREKSFFKSYSFAKITTRKYYEGKHFLTLICNGVVLEKREFFLYKS</sequence>
<gene>
    <name evidence="1" type="ORF">MNB_SM-3-541</name>
</gene>
<dbReference type="Gene3D" id="1.25.40.290">
    <property type="entry name" value="ARM repeat domains"/>
    <property type="match status" value="1"/>
</dbReference>
<organism evidence="1">
    <name type="scientific">hydrothermal vent metagenome</name>
    <dbReference type="NCBI Taxonomy" id="652676"/>
    <lineage>
        <taxon>unclassified sequences</taxon>
        <taxon>metagenomes</taxon>
        <taxon>ecological metagenomes</taxon>
    </lineage>
</organism>
<dbReference type="SUPFAM" id="SSF48371">
    <property type="entry name" value="ARM repeat"/>
    <property type="match status" value="1"/>
</dbReference>
<dbReference type="InterPro" id="IPR016024">
    <property type="entry name" value="ARM-type_fold"/>
</dbReference>
<accession>A0A1W1D2B0</accession>
<reference evidence="1" key="1">
    <citation type="submission" date="2016-10" db="EMBL/GenBank/DDBJ databases">
        <authorList>
            <person name="de Groot N.N."/>
        </authorList>
    </citation>
    <scope>NUCLEOTIDE SEQUENCE</scope>
</reference>
<name>A0A1W1D2B0_9ZZZZ</name>
<dbReference type="AlphaFoldDB" id="A0A1W1D2B0"/>
<protein>
    <submittedName>
        <fullName evidence="1">DNA alkylation repair enzyme</fullName>
    </submittedName>
</protein>
<evidence type="ECO:0000313" key="1">
    <source>
        <dbReference type="EMBL" id="SFV74650.1"/>
    </source>
</evidence>
<dbReference type="InterPro" id="IPR014825">
    <property type="entry name" value="DNA_alkylation"/>
</dbReference>
<proteinExistence type="predicted"/>
<dbReference type="Pfam" id="PF08713">
    <property type="entry name" value="DNA_alkylation"/>
    <property type="match status" value="1"/>
</dbReference>